<evidence type="ECO:0000313" key="3">
    <source>
        <dbReference type="EMBL" id="QIS16627.1"/>
    </source>
</evidence>
<keyword evidence="4" id="KW-1185">Reference proteome</keyword>
<proteinExistence type="predicted"/>
<feature type="transmembrane region" description="Helical" evidence="2">
    <location>
        <begin position="560"/>
        <end position="579"/>
    </location>
</feature>
<reference evidence="3 4" key="1">
    <citation type="journal article" date="2019" name="ACS Chem. Biol.">
        <title>Identification and Mobilization of a Cryptic Antibiotic Biosynthesis Gene Locus from a Human-Pathogenic Nocardia Isolate.</title>
        <authorList>
            <person name="Herisse M."/>
            <person name="Ishida K."/>
            <person name="Porter J.L."/>
            <person name="Howden B."/>
            <person name="Hertweck C."/>
            <person name="Stinear T.P."/>
            <person name="Pidot S.J."/>
        </authorList>
    </citation>
    <scope>NUCLEOTIDE SEQUENCE [LARGE SCALE GENOMIC DNA]</scope>
    <source>
        <strain evidence="3 4">AUSMDU00012717</strain>
    </source>
</reference>
<protein>
    <submittedName>
        <fullName evidence="3">Polysaccharide biosynthesis protein</fullName>
    </submittedName>
</protein>
<dbReference type="Proteomes" id="UP000503540">
    <property type="component" value="Chromosome"/>
</dbReference>
<feature type="transmembrane region" description="Helical" evidence="2">
    <location>
        <begin position="40"/>
        <end position="63"/>
    </location>
</feature>
<feature type="transmembrane region" description="Helical" evidence="2">
    <location>
        <begin position="432"/>
        <end position="454"/>
    </location>
</feature>
<feature type="transmembrane region" description="Helical" evidence="2">
    <location>
        <begin position="390"/>
        <end position="412"/>
    </location>
</feature>
<feature type="compositionally biased region" description="Basic and acidic residues" evidence="1">
    <location>
        <begin position="368"/>
        <end position="381"/>
    </location>
</feature>
<dbReference type="EMBL" id="CP046172">
    <property type="protein sequence ID" value="QIS16627.1"/>
    <property type="molecule type" value="Genomic_DNA"/>
</dbReference>
<evidence type="ECO:0000313" key="4">
    <source>
        <dbReference type="Proteomes" id="UP000503540"/>
    </source>
</evidence>
<keyword evidence="2" id="KW-0812">Transmembrane</keyword>
<feature type="transmembrane region" description="Helical" evidence="2">
    <location>
        <begin position="466"/>
        <end position="487"/>
    </location>
</feature>
<keyword evidence="2" id="KW-1133">Transmembrane helix</keyword>
<evidence type="ECO:0000256" key="2">
    <source>
        <dbReference type="SAM" id="Phobius"/>
    </source>
</evidence>
<feature type="transmembrane region" description="Helical" evidence="2">
    <location>
        <begin position="83"/>
        <end position="102"/>
    </location>
</feature>
<organism evidence="3 4">
    <name type="scientific">Nocardia arthritidis</name>
    <dbReference type="NCBI Taxonomy" id="228602"/>
    <lineage>
        <taxon>Bacteria</taxon>
        <taxon>Bacillati</taxon>
        <taxon>Actinomycetota</taxon>
        <taxon>Actinomycetes</taxon>
        <taxon>Mycobacteriales</taxon>
        <taxon>Nocardiaceae</taxon>
        <taxon>Nocardia</taxon>
    </lineage>
</organism>
<keyword evidence="2" id="KW-0472">Membrane</keyword>
<gene>
    <name evidence="3" type="ORF">F5544_44120</name>
</gene>
<dbReference type="KEGG" id="nah:F5544_44120"/>
<name>A0A6G9YU24_9NOCA</name>
<sequence>MSAVRRRPVVADLTLVTGGAMVANAAGYLLQLLAGRWLGVAGYSGFASLLAVQLLCAVPALALQNVVARELVRGVGVGALRGLQWRCAVIVAAVAAMLVAPVTMLLNVGVGASAAALGAAPVLVLLSGEEGILQGSNRFRALAVVLGAAGIARVAPAVVVLALGGGAAAALTAAAVGIAGAAVLARVVTDGAPTRWHAKSDRSFAEFGAVESDPAAAGGSVVADRGEPSGFAAEFGAVESDPAAAGRSVVPVFGESGGCAVDFDEAERDGCPATAGGPVVPVCGESGGCAVDFGEAERDGCPATAGGSVVAARGESGGCAADFDEAERDGCPATAGGSVVPDRGESSGFAADFDEAERETSRPAAYGRYRDDSGTAEDRGAKPKSLSQKVVRSIGVLPVLRAAQVQAALMALSSADLIVVRMVLGEADASRYALGAIAAKIAFWLPQAVGVVLYPRMAQPAHSARAVRDALAVLSGIGMVAVLGAAVAAPLAPLFAGRDYAPIEGLLWLFASQGALLAVLQGALLSAIAGDRTSLAMLTWLGLAVEVIVIRTAVDSVSGAIVAAVGVAAVTTVLVAATVSRTADRGAVKSVAAEDDLSRP</sequence>
<feature type="region of interest" description="Disordered" evidence="1">
    <location>
        <begin position="330"/>
        <end position="384"/>
    </location>
</feature>
<feature type="transmembrane region" description="Helical" evidence="2">
    <location>
        <begin position="535"/>
        <end position="554"/>
    </location>
</feature>
<accession>A0A6G9YU24</accession>
<feature type="transmembrane region" description="Helical" evidence="2">
    <location>
        <begin position="139"/>
        <end position="163"/>
    </location>
</feature>
<evidence type="ECO:0000256" key="1">
    <source>
        <dbReference type="SAM" id="MobiDB-lite"/>
    </source>
</evidence>
<feature type="transmembrane region" description="Helical" evidence="2">
    <location>
        <begin position="108"/>
        <end position="127"/>
    </location>
</feature>
<dbReference type="AlphaFoldDB" id="A0A6G9YU24"/>
<feature type="transmembrane region" description="Helical" evidence="2">
    <location>
        <begin position="507"/>
        <end position="528"/>
    </location>
</feature>
<feature type="transmembrane region" description="Helical" evidence="2">
    <location>
        <begin position="169"/>
        <end position="189"/>
    </location>
</feature>
<feature type="transmembrane region" description="Helical" evidence="2">
    <location>
        <begin position="12"/>
        <end position="34"/>
    </location>
</feature>